<feature type="domain" description="B-block binding subunit of TFIIIC" evidence="7">
    <location>
        <begin position="145"/>
        <end position="205"/>
    </location>
</feature>
<evidence type="ECO:0000313" key="9">
    <source>
        <dbReference type="Proteomes" id="UP001151518"/>
    </source>
</evidence>
<name>A0A9W8KZP2_9FUNG</name>
<dbReference type="GO" id="GO:0005634">
    <property type="term" value="C:nucleus"/>
    <property type="evidence" value="ECO:0007669"/>
    <property type="project" value="UniProtKB-SubCell"/>
</dbReference>
<keyword evidence="5" id="KW-0539">Nucleus</keyword>
<evidence type="ECO:0000256" key="1">
    <source>
        <dbReference type="ARBA" id="ARBA00004123"/>
    </source>
</evidence>
<dbReference type="PANTHER" id="PTHR15180">
    <property type="entry name" value="GENERAL TRANSCRIPTION FACTOR 3C POLYPEPTIDE 1"/>
    <property type="match status" value="1"/>
</dbReference>
<comment type="subcellular location">
    <subcellularLocation>
        <location evidence="1">Nucleus</location>
    </subcellularLocation>
</comment>
<gene>
    <name evidence="8" type="ORF">GGI25_001229</name>
</gene>
<accession>A0A9W8KZP2</accession>
<feature type="region of interest" description="Disordered" evidence="6">
    <location>
        <begin position="444"/>
        <end position="477"/>
    </location>
</feature>
<organism evidence="8 9">
    <name type="scientific">Coemansia spiralis</name>
    <dbReference type="NCBI Taxonomy" id="417178"/>
    <lineage>
        <taxon>Eukaryota</taxon>
        <taxon>Fungi</taxon>
        <taxon>Fungi incertae sedis</taxon>
        <taxon>Zoopagomycota</taxon>
        <taxon>Kickxellomycotina</taxon>
        <taxon>Kickxellomycetes</taxon>
        <taxon>Kickxellales</taxon>
        <taxon>Kickxellaceae</taxon>
        <taxon>Coemansia</taxon>
    </lineage>
</organism>
<evidence type="ECO:0000313" key="8">
    <source>
        <dbReference type="EMBL" id="KAJ2679778.1"/>
    </source>
</evidence>
<keyword evidence="2" id="KW-0597">Phosphoprotein</keyword>
<feature type="compositionally biased region" description="Polar residues" evidence="6">
    <location>
        <begin position="1618"/>
        <end position="1636"/>
    </location>
</feature>
<dbReference type="EMBL" id="JANBTW010000009">
    <property type="protein sequence ID" value="KAJ2679778.1"/>
    <property type="molecule type" value="Genomic_DNA"/>
</dbReference>
<comment type="caution">
    <text evidence="8">The sequence shown here is derived from an EMBL/GenBank/DDBJ whole genome shotgun (WGS) entry which is preliminary data.</text>
</comment>
<protein>
    <recommendedName>
        <fullName evidence="7">B-block binding subunit of TFIIIC domain-containing protein</fullName>
    </recommendedName>
</protein>
<dbReference type="PANTHER" id="PTHR15180:SF1">
    <property type="entry name" value="GENERAL TRANSCRIPTION FACTOR 3C POLYPEPTIDE 1"/>
    <property type="match status" value="1"/>
</dbReference>
<dbReference type="Pfam" id="PF04182">
    <property type="entry name" value="B-block_TFIIIC"/>
    <property type="match status" value="1"/>
</dbReference>
<feature type="compositionally biased region" description="Polar residues" evidence="6">
    <location>
        <begin position="347"/>
        <end position="358"/>
    </location>
</feature>
<dbReference type="GO" id="GO:0006384">
    <property type="term" value="P:transcription initiation at RNA polymerase III promoter"/>
    <property type="evidence" value="ECO:0007669"/>
    <property type="project" value="InterPro"/>
</dbReference>
<evidence type="ECO:0000256" key="5">
    <source>
        <dbReference type="ARBA" id="ARBA00023242"/>
    </source>
</evidence>
<feature type="region of interest" description="Disordered" evidence="6">
    <location>
        <begin position="1610"/>
        <end position="1638"/>
    </location>
</feature>
<dbReference type="GO" id="GO:0000127">
    <property type="term" value="C:transcription factor TFIIIC complex"/>
    <property type="evidence" value="ECO:0007669"/>
    <property type="project" value="InterPro"/>
</dbReference>
<feature type="region of interest" description="Disordered" evidence="6">
    <location>
        <begin position="215"/>
        <end position="236"/>
    </location>
</feature>
<dbReference type="GO" id="GO:0042791">
    <property type="term" value="P:5S class rRNA transcription by RNA polymerase III"/>
    <property type="evidence" value="ECO:0007669"/>
    <property type="project" value="TreeGrafter"/>
</dbReference>
<evidence type="ECO:0000256" key="2">
    <source>
        <dbReference type="ARBA" id="ARBA00022553"/>
    </source>
</evidence>
<dbReference type="InterPro" id="IPR007309">
    <property type="entry name" value="TFIIIC_Bblock-bd"/>
</dbReference>
<feature type="region of interest" description="Disordered" evidence="6">
    <location>
        <begin position="859"/>
        <end position="886"/>
    </location>
</feature>
<dbReference type="GO" id="GO:0003677">
    <property type="term" value="F:DNA binding"/>
    <property type="evidence" value="ECO:0007669"/>
    <property type="project" value="UniProtKB-KW"/>
</dbReference>
<keyword evidence="4" id="KW-0804">Transcription</keyword>
<dbReference type="Proteomes" id="UP001151518">
    <property type="component" value="Unassembled WGS sequence"/>
</dbReference>
<dbReference type="InterPro" id="IPR044210">
    <property type="entry name" value="Tfc3-like"/>
</dbReference>
<evidence type="ECO:0000259" key="7">
    <source>
        <dbReference type="Pfam" id="PF04182"/>
    </source>
</evidence>
<dbReference type="OrthoDB" id="68020at2759"/>
<evidence type="ECO:0000256" key="4">
    <source>
        <dbReference type="ARBA" id="ARBA00023163"/>
    </source>
</evidence>
<proteinExistence type="predicted"/>
<sequence length="2145" mass="239826">MDNIIHTLKREIALDGEQGTSLDRIWHYVKVAHQETLKRNSIDSDAISIESDFKEYLWPYILRTDGLLFVANGKTLYDTSASSVTKATSLGSANRFANLPISEVEAKHPDMIVKGSTAVINRELYGREDGNKKIQSSDKAQGIYELVARSRSNGATQSALAKNLSIDSRSMYHFIKVIASQGLIVKFMTHDGESNTNLILLRRFSDFVDTENRNFRSLDDNSQPNGAEEQAGDTGGNITNAANEAGLRQAAISKIIRAGLRQKISDVMKNLQATYIVELDLIEEVGIDFWNKFQRKYFHRVARDMCQEGYIECVRVLLPDPSHEKPQSSAQSEREKEHEAEAALAGSATTEQVNSTTRGSDEESDDNSEIMQIDEIDKGVILEPANRTLPIRTYKDHSSKKRTPEGYTYRRCYRFIKPYINKRKVVASIGVPLHDRINYSSMASENNTGDVEDIDNVSDSDKSDLANSSSEDEVTNIESSKDRDDIKYLLSMPQVQIGVLASLPIDTQVFRLIALSGSHGIVTRALMFFIPSLSFKYVTRVLSRLESIGRERRKRYFANHLALPLISLLTEDYTKFEEASVEPGEQCVVGAVANQPYAQVETEPHLNEGLSRVDSDISVIDVENPASDSDIAEQTDAATDLANDAKKIPVSAETREAMNATYGSIQEIIKESVRRKVAVNAIVRERIILDMVEKESVIHCSLDVVRKCKELVREYILANRSLPGVTESLVRDAREHILDKRTFMRSITNLAGQKKLWYQSILPASRVGSKNKPTMYHIAIARSVDPNGPFVDMFINALNDQRKIHLRSIPGKIRRIEDVVDIPRTHGAEERDRSYNSWIDESMNLRVTRAAEAHRKAAINSTKVDTPRSKRHKASTKDGMSSRSARVQARALDPGDDFDSIWPRIAKRLGHIPSRIGRLVDLYTYLVEHLSNQVDDVYVFNNNSFRSSYLFFYLPLELFLEVTGGVSSIPEARYYIRYGTLPTRASLEDSDTESVSCYDCGQSETQSTLEEINARLATPINKLPLELQKVIDSHATRTRTHIHNLVYSLYILQLIRPVTNAKNILSMPPPPDAKDAFKDLPIESRKILSFGYQLIGKARLLNKEGYMQALEHCKAGSSKAVDLTQCYLNDDVYDIHEPLGLFKYFGALELSCRSVCHELPLGHPLYGIGFSNYWHRHVVILSSQAEALGRFVNQSTLSTPLDDFKLLKTAAEKAGTTLDEARRYYQQMFTRMCQIENRRNRDLKKQQEKIRARIEAAKKRELEKAKMKREREHAATAAAATTAAKSAVTKKKRMFWANEETRKVAMFMAILRTHAREHDHPFLVKGTTEVFPSREKIARPSESVRQHWLRIQRVSEHKVFGEQLNTVWKYLLRDAVAKGHLIDHPDIDQFDVKSAVDYFGEQLESQPIGYLLEQYADDIAEDATLEPLISTNMQSRAYRASAIEEEDAAGTKQGTTKPRGKRVDRLPATMKNDESNYMIDSDKFKTNGAPIYEFLEDSYTDAILRNKRKLLSGSVMLTTHSGWSNIMDYSSPITTYLSISTKQPDSDNMDIDHSNDSLQTSSKVEVVTQAAEHPSYPDTLGYLHPVERTLDIGDITKQIGKLALDDYNDNSDISDNSGKGNAGTTDESRADASSTRDAPAEQCYAELASLQAMVVNLMLTPDNEYDVATGQALLSAKRRKATDVFYALYRNMVINRLRGMAASIGLGDLVRSDKIEESAADLDLDTPTVTGENGTIVLHETTGVSRVSTRAATSGKGISQDDMGADSNLDALPAQKHMVDSSIVSMLAYERRVPGRGYAISDKFLNAIKPALSEDFVCSHWKRKRNSATLEMPLSSGELWEMCRLIAEGKLWLRPKYNLPSDKHFSGMAGFKGHGNIDNIEFEIDVAVDDSDNAGSVDLLSKESTLNDQRQHAISAIGLSPELLELVARIVIGVIETMGPLGANAYELSSLFAILTRNGNDGAAAVTFLPDEVLEMLQSARRTNALLQMLAIDSKLYTVGSSDVRYVSVSMYEKSWSITLGNPVNRTFIPHIGQSLGGSTITTYTLGVLSSLVCHIFENPSISQATLMRRFYAPYIPKAEIAHYLDVLARLGVVDVETVDRDGLTTSYLQTGLPGSITYYSMADGFHRRVSSLDSCYAATNIQFV</sequence>
<evidence type="ECO:0000256" key="6">
    <source>
        <dbReference type="SAM" id="MobiDB-lite"/>
    </source>
</evidence>
<feature type="region of interest" description="Disordered" evidence="6">
    <location>
        <begin position="321"/>
        <end position="369"/>
    </location>
</feature>
<evidence type="ECO:0000256" key="3">
    <source>
        <dbReference type="ARBA" id="ARBA00023125"/>
    </source>
</evidence>
<reference evidence="8" key="1">
    <citation type="submission" date="2022-07" db="EMBL/GenBank/DDBJ databases">
        <title>Phylogenomic reconstructions and comparative analyses of Kickxellomycotina fungi.</title>
        <authorList>
            <person name="Reynolds N.K."/>
            <person name="Stajich J.E."/>
            <person name="Barry K."/>
            <person name="Grigoriev I.V."/>
            <person name="Crous P."/>
            <person name="Smith M.E."/>
        </authorList>
    </citation>
    <scope>NUCLEOTIDE SEQUENCE</scope>
    <source>
        <strain evidence="8">NRRL 3115</strain>
    </source>
</reference>
<keyword evidence="3" id="KW-0238">DNA-binding</keyword>
<feature type="compositionally biased region" description="Basic and acidic residues" evidence="6">
    <location>
        <begin position="321"/>
        <end position="341"/>
    </location>
</feature>